<name>A0ABW8L576_9GAMM</name>
<dbReference type="InterPro" id="IPR015943">
    <property type="entry name" value="WD40/YVTN_repeat-like_dom_sf"/>
</dbReference>
<protein>
    <submittedName>
        <fullName evidence="1">Uncharacterized protein</fullName>
    </submittedName>
</protein>
<gene>
    <name evidence="1" type="ORF">ACI2I3_01770</name>
</gene>
<comment type="caution">
    <text evidence="1">The sequence shown here is derived from an EMBL/GenBank/DDBJ whole genome shotgun (WGS) entry which is preliminary data.</text>
</comment>
<dbReference type="EMBL" id="JBJDPD010000001">
    <property type="protein sequence ID" value="MFK4000060.1"/>
    <property type="molecule type" value="Genomic_DNA"/>
</dbReference>
<reference evidence="1 2" key="1">
    <citation type="submission" date="2024-11" db="EMBL/GenBank/DDBJ databases">
        <title>The Natural Products Discovery Center: Release of the First 8490 Sequenced Strains for Exploring Actinobacteria Biosynthetic Diversity.</title>
        <authorList>
            <person name="Kalkreuter E."/>
            <person name="Kautsar S.A."/>
            <person name="Yang D."/>
            <person name="Bader C.D."/>
            <person name="Teijaro C.N."/>
            <person name="Fluegel L."/>
            <person name="Davis C.M."/>
            <person name="Simpson J.R."/>
            <person name="Lauterbach L."/>
            <person name="Steele A.D."/>
            <person name="Gui C."/>
            <person name="Meng S."/>
            <person name="Li G."/>
            <person name="Viehrig K."/>
            <person name="Ye F."/>
            <person name="Su P."/>
            <person name="Kiefer A.F."/>
            <person name="Nichols A."/>
            <person name="Cepeda A.J."/>
            <person name="Yan W."/>
            <person name="Fan B."/>
            <person name="Jiang Y."/>
            <person name="Adhikari A."/>
            <person name="Zheng C.-J."/>
            <person name="Schuster L."/>
            <person name="Cowan T.M."/>
            <person name="Smanski M.J."/>
            <person name="Chevrette M.G."/>
            <person name="De Carvalho L.P.S."/>
            <person name="Shen B."/>
        </authorList>
    </citation>
    <scope>NUCLEOTIDE SEQUENCE [LARGE SCALE GENOMIC DNA]</scope>
    <source>
        <strain evidence="1 2">NPDC077433</strain>
    </source>
</reference>
<proteinExistence type="predicted"/>
<organism evidence="1 2">
    <name type="scientific">Psychrobacter namhaensis</name>
    <dbReference type="NCBI Taxonomy" id="292734"/>
    <lineage>
        <taxon>Bacteria</taxon>
        <taxon>Pseudomonadati</taxon>
        <taxon>Pseudomonadota</taxon>
        <taxon>Gammaproteobacteria</taxon>
        <taxon>Moraxellales</taxon>
        <taxon>Moraxellaceae</taxon>
        <taxon>Psychrobacter</taxon>
    </lineage>
</organism>
<accession>A0ABW8L576</accession>
<evidence type="ECO:0000313" key="2">
    <source>
        <dbReference type="Proteomes" id="UP001620234"/>
    </source>
</evidence>
<sequence length="282" mass="31864">MPLSAIKKIALYEQYSQKKTLLTTNVTLTDITVSSLGTIWAIDTLGHLYRSDSRRLSGANLDESLEIHTYGLKWSLQGITDQTPVCIIGENDDLWIATQEGGLIHYNGQDFTMHAGMEQPIRFKRVNGRYFLMGYHQQLMQYIKGQWRALSFDVSVPTDIPINDLTMVNDRLLVVSNLGLILYQQADNVFSKLLYKADIPWFGCDTLQGTVYLAGGVSGAYKLFVNTDKMPTESDVVLIKKSHFVAVTVLDHRMIFLQALTTSANFVCHIPSKQERWFLVST</sequence>
<evidence type="ECO:0000313" key="1">
    <source>
        <dbReference type="EMBL" id="MFK4000060.1"/>
    </source>
</evidence>
<keyword evidence="2" id="KW-1185">Reference proteome</keyword>
<dbReference type="Proteomes" id="UP001620234">
    <property type="component" value="Unassembled WGS sequence"/>
</dbReference>
<dbReference type="RefSeq" id="WP_404671784.1">
    <property type="nucleotide sequence ID" value="NZ_JBJDPD010000001.1"/>
</dbReference>
<dbReference type="Gene3D" id="2.130.10.10">
    <property type="entry name" value="YVTN repeat-like/Quinoprotein amine dehydrogenase"/>
    <property type="match status" value="1"/>
</dbReference>